<protein>
    <recommendedName>
        <fullName evidence="3">Cytokinin riboside 5'-monophosphate phosphoribohydrolase</fullName>
        <ecNumber evidence="3">3.2.2.n1</ecNumber>
    </recommendedName>
</protein>
<dbReference type="PANTHER" id="PTHR31223:SF70">
    <property type="entry name" value="LOG FAMILY PROTEIN YJL055W"/>
    <property type="match status" value="1"/>
</dbReference>
<dbReference type="PANTHER" id="PTHR31223">
    <property type="entry name" value="LOG FAMILY PROTEIN YJL055W"/>
    <property type="match status" value="1"/>
</dbReference>
<proteinExistence type="inferred from homology"/>
<dbReference type="EC" id="3.2.2.n1" evidence="3"/>
<accession>A0AAW9RTU7</accession>
<dbReference type="Proteomes" id="UP001403385">
    <property type="component" value="Unassembled WGS sequence"/>
</dbReference>
<dbReference type="GO" id="GO:0009691">
    <property type="term" value="P:cytokinin biosynthetic process"/>
    <property type="evidence" value="ECO:0007669"/>
    <property type="project" value="UniProtKB-UniRule"/>
</dbReference>
<keyword evidence="3" id="KW-0203">Cytokinin biosynthesis</keyword>
<dbReference type="InterPro" id="IPR031100">
    <property type="entry name" value="LOG_fam"/>
</dbReference>
<comment type="caution">
    <text evidence="4">The sequence shown here is derived from an EMBL/GenBank/DDBJ whole genome shotgun (WGS) entry which is preliminary data.</text>
</comment>
<keyword evidence="3" id="KW-0378">Hydrolase</keyword>
<evidence type="ECO:0000256" key="1">
    <source>
        <dbReference type="ARBA" id="ARBA00000274"/>
    </source>
</evidence>
<evidence type="ECO:0000256" key="2">
    <source>
        <dbReference type="ARBA" id="ARBA00006763"/>
    </source>
</evidence>
<dbReference type="SUPFAM" id="SSF102405">
    <property type="entry name" value="MCP/YpsA-like"/>
    <property type="match status" value="1"/>
</dbReference>
<evidence type="ECO:0000256" key="3">
    <source>
        <dbReference type="RuleBase" id="RU363015"/>
    </source>
</evidence>
<evidence type="ECO:0000313" key="5">
    <source>
        <dbReference type="Proteomes" id="UP001403385"/>
    </source>
</evidence>
<dbReference type="Pfam" id="PF03641">
    <property type="entry name" value="Lysine_decarbox"/>
    <property type="match status" value="1"/>
</dbReference>
<sequence length="197" mass="21703">MQEKGQKSICVFCGSNVGSDAYEALAYSFGQQLALNGYRLIYGGGGVGLMGAVAKGALSEKGEVVGIIPDFLMRKELGEVQNTELIKVKTMHQRKAQMADLSDAFVALPGGMGTMDELCEIVTWAQLGLHQKPIVLYNMHGYYDPLMAFFDSMESNKFVSPANRKLVLTGASSEEVFNRITSYQPQEVENWLDRTRT</sequence>
<reference evidence="4 5" key="1">
    <citation type="submission" date="2024-04" db="EMBL/GenBank/DDBJ databases">
        <title>Novel genus in family Flammeovirgaceae.</title>
        <authorList>
            <person name="Nguyen T.H."/>
            <person name="Vuong T.Q."/>
            <person name="Le H."/>
            <person name="Kim S.-G."/>
        </authorList>
    </citation>
    <scope>NUCLEOTIDE SEQUENCE [LARGE SCALE GENOMIC DNA]</scope>
    <source>
        <strain evidence="4 5">JCM 23209</strain>
    </source>
</reference>
<organism evidence="4 5">
    <name type="scientific">Rapidithrix thailandica</name>
    <dbReference type="NCBI Taxonomy" id="413964"/>
    <lineage>
        <taxon>Bacteria</taxon>
        <taxon>Pseudomonadati</taxon>
        <taxon>Bacteroidota</taxon>
        <taxon>Cytophagia</taxon>
        <taxon>Cytophagales</taxon>
        <taxon>Flammeovirgaceae</taxon>
        <taxon>Rapidithrix</taxon>
    </lineage>
</organism>
<dbReference type="RefSeq" id="WP_346821101.1">
    <property type="nucleotide sequence ID" value="NZ_JBDKWZ010000005.1"/>
</dbReference>
<dbReference type="EMBL" id="JBDKWZ010000005">
    <property type="protein sequence ID" value="MEN7548322.1"/>
    <property type="molecule type" value="Genomic_DNA"/>
</dbReference>
<comment type="similarity">
    <text evidence="2 3">Belongs to the LOG family.</text>
</comment>
<evidence type="ECO:0000313" key="4">
    <source>
        <dbReference type="EMBL" id="MEN7548322.1"/>
    </source>
</evidence>
<dbReference type="Gene3D" id="3.40.50.450">
    <property type="match status" value="1"/>
</dbReference>
<dbReference type="AlphaFoldDB" id="A0AAW9RTU7"/>
<keyword evidence="5" id="KW-1185">Reference proteome</keyword>
<dbReference type="InterPro" id="IPR005269">
    <property type="entry name" value="LOG"/>
</dbReference>
<comment type="catalytic activity">
    <reaction evidence="1">
        <text>AMP + H2O = D-ribose 5-phosphate + adenine</text>
        <dbReference type="Rhea" id="RHEA:20129"/>
        <dbReference type="ChEBI" id="CHEBI:15377"/>
        <dbReference type="ChEBI" id="CHEBI:16708"/>
        <dbReference type="ChEBI" id="CHEBI:78346"/>
        <dbReference type="ChEBI" id="CHEBI:456215"/>
        <dbReference type="EC" id="3.2.2.4"/>
    </reaction>
</comment>
<dbReference type="GO" id="GO:0008714">
    <property type="term" value="F:AMP nucleosidase activity"/>
    <property type="evidence" value="ECO:0007669"/>
    <property type="project" value="UniProtKB-EC"/>
</dbReference>
<gene>
    <name evidence="4" type="ORF">AAG747_10415</name>
</gene>
<name>A0AAW9RTU7_9BACT</name>
<dbReference type="GO" id="GO:0005829">
    <property type="term" value="C:cytosol"/>
    <property type="evidence" value="ECO:0007669"/>
    <property type="project" value="TreeGrafter"/>
</dbReference>
<dbReference type="NCBIfam" id="TIGR00730">
    <property type="entry name" value="Rossman fold protein, TIGR00730 family"/>
    <property type="match status" value="1"/>
</dbReference>